<dbReference type="RefSeq" id="WP_249242675.1">
    <property type="nucleotide sequence ID" value="NZ_CP096649.1"/>
</dbReference>
<protein>
    <submittedName>
        <fullName evidence="7">PLP-dependent aminotransferase family protein</fullName>
    </submittedName>
</protein>
<dbReference type="SUPFAM" id="SSF46785">
    <property type="entry name" value="Winged helix' DNA-binding domain"/>
    <property type="match status" value="1"/>
</dbReference>
<keyword evidence="8" id="KW-1185">Reference proteome</keyword>
<dbReference type="InterPro" id="IPR036390">
    <property type="entry name" value="WH_DNA-bd_sf"/>
</dbReference>
<dbReference type="PROSITE" id="PS50949">
    <property type="entry name" value="HTH_GNTR"/>
    <property type="match status" value="1"/>
</dbReference>
<dbReference type="KEGG" id="fms:M1R53_00400"/>
<proteinExistence type="inferred from homology"/>
<dbReference type="Gene3D" id="1.10.10.10">
    <property type="entry name" value="Winged helix-like DNA-binding domain superfamily/Winged helix DNA-binding domain"/>
    <property type="match status" value="1"/>
</dbReference>
<keyword evidence="3" id="KW-0805">Transcription regulation</keyword>
<dbReference type="EMBL" id="CP096649">
    <property type="protein sequence ID" value="UQK59163.1"/>
    <property type="molecule type" value="Genomic_DNA"/>
</dbReference>
<dbReference type="CDD" id="cd07377">
    <property type="entry name" value="WHTH_GntR"/>
    <property type="match status" value="1"/>
</dbReference>
<dbReference type="InterPro" id="IPR015424">
    <property type="entry name" value="PyrdxlP-dep_Trfase"/>
</dbReference>
<gene>
    <name evidence="7" type="ORF">M1R53_00400</name>
</gene>
<keyword evidence="2" id="KW-0663">Pyridoxal phosphate</keyword>
<evidence type="ECO:0000256" key="4">
    <source>
        <dbReference type="ARBA" id="ARBA00023125"/>
    </source>
</evidence>
<keyword evidence="5" id="KW-0804">Transcription</keyword>
<comment type="similarity">
    <text evidence="1">In the C-terminal section; belongs to the class-I pyridoxal-phosphate-dependent aminotransferase family.</text>
</comment>
<dbReference type="GO" id="GO:0003700">
    <property type="term" value="F:DNA-binding transcription factor activity"/>
    <property type="evidence" value="ECO:0007669"/>
    <property type="project" value="InterPro"/>
</dbReference>
<dbReference type="AlphaFoldDB" id="A0A9E7DJ72"/>
<evidence type="ECO:0000313" key="8">
    <source>
        <dbReference type="Proteomes" id="UP000831151"/>
    </source>
</evidence>
<dbReference type="InterPro" id="IPR015421">
    <property type="entry name" value="PyrdxlP-dep_Trfase_major"/>
</dbReference>
<dbReference type="InterPro" id="IPR000524">
    <property type="entry name" value="Tscrpt_reg_HTH_GntR"/>
</dbReference>
<dbReference type="GO" id="GO:0008483">
    <property type="term" value="F:transaminase activity"/>
    <property type="evidence" value="ECO:0007669"/>
    <property type="project" value="UniProtKB-KW"/>
</dbReference>
<dbReference type="InterPro" id="IPR004839">
    <property type="entry name" value="Aminotransferase_I/II_large"/>
</dbReference>
<dbReference type="Gene3D" id="3.40.640.10">
    <property type="entry name" value="Type I PLP-dependent aspartate aminotransferase-like (Major domain)"/>
    <property type="match status" value="1"/>
</dbReference>
<name>A0A9E7DJ72_9FIRM</name>
<accession>A0A9E7DJ72</accession>
<dbReference type="Pfam" id="PF00392">
    <property type="entry name" value="GntR"/>
    <property type="match status" value="1"/>
</dbReference>
<evidence type="ECO:0000256" key="1">
    <source>
        <dbReference type="ARBA" id="ARBA00005384"/>
    </source>
</evidence>
<dbReference type="InterPro" id="IPR036388">
    <property type="entry name" value="WH-like_DNA-bd_sf"/>
</dbReference>
<dbReference type="InterPro" id="IPR051446">
    <property type="entry name" value="HTH_trans_reg/aminotransferase"/>
</dbReference>
<dbReference type="GO" id="GO:0003677">
    <property type="term" value="F:DNA binding"/>
    <property type="evidence" value="ECO:0007669"/>
    <property type="project" value="UniProtKB-KW"/>
</dbReference>
<dbReference type="PANTHER" id="PTHR46577">
    <property type="entry name" value="HTH-TYPE TRANSCRIPTIONAL REGULATORY PROTEIN GABR"/>
    <property type="match status" value="1"/>
</dbReference>
<keyword evidence="7" id="KW-0808">Transferase</keyword>
<dbReference type="Pfam" id="PF00155">
    <property type="entry name" value="Aminotran_1_2"/>
    <property type="match status" value="1"/>
</dbReference>
<keyword evidence="7" id="KW-0032">Aminotransferase</keyword>
<dbReference type="GO" id="GO:0030170">
    <property type="term" value="F:pyridoxal phosphate binding"/>
    <property type="evidence" value="ECO:0007669"/>
    <property type="project" value="InterPro"/>
</dbReference>
<reference evidence="7" key="1">
    <citation type="submission" date="2022-04" db="EMBL/GenBank/DDBJ databases">
        <title>Complete genome sequences of Ezakiella coagulans and Fenollaria massiliensis.</title>
        <authorList>
            <person name="France M.T."/>
            <person name="Clifford J."/>
            <person name="Narina S."/>
            <person name="Rutt L."/>
            <person name="Ravel J."/>
        </authorList>
    </citation>
    <scope>NUCLEOTIDE SEQUENCE</scope>
    <source>
        <strain evidence="7">C0061C2</strain>
    </source>
</reference>
<evidence type="ECO:0000256" key="5">
    <source>
        <dbReference type="ARBA" id="ARBA00023163"/>
    </source>
</evidence>
<sequence length="460" mass="53094">MQIDLKSDRPIYEQIYEYFKDAILEGRFKKGEKLPSKRTLARDISVAVNTVTSAYEMLISEGYIRSEEKRGYFVNDIGTIYTLKHDDVEISTRKEKKSYKYSFLITQGDPESYPIDRFRKIFTQELIYDTEFYERDYQGLYGLRHEIKNYLFKARGIKTNEDNIIISSGLEYLLMTLFLILQNKVKLALENPGYKVLETLLRVNGIAYEPIDIDESGMSFENFLKADCELALLTPSNQFPTATVMPIKRRLEFLNWANAASGRYIIEDDYDSEFRYAPRAISPIKSLDEMDRVIYIGNFSKSISPLLRVSYMVLPNALLHEYHGIRPLMNSPVSNIVQILVKDFMKEGHFERQLNRMKGIYNRKRLTLLDALKDASGIRLVDSMAGMHLKLYMSGLDDYSRLVQMLDKRSVKAETISSYTFGKKSVSEDALLLGYGLMSEKELESAAAIVLDTIKNLKNL</sequence>
<feature type="domain" description="HTH gntR-type" evidence="6">
    <location>
        <begin position="9"/>
        <end position="77"/>
    </location>
</feature>
<dbReference type="Proteomes" id="UP000831151">
    <property type="component" value="Chromosome"/>
</dbReference>
<evidence type="ECO:0000313" key="7">
    <source>
        <dbReference type="EMBL" id="UQK59163.1"/>
    </source>
</evidence>
<dbReference type="PANTHER" id="PTHR46577:SF1">
    <property type="entry name" value="HTH-TYPE TRANSCRIPTIONAL REGULATORY PROTEIN GABR"/>
    <property type="match status" value="1"/>
</dbReference>
<evidence type="ECO:0000256" key="3">
    <source>
        <dbReference type="ARBA" id="ARBA00023015"/>
    </source>
</evidence>
<keyword evidence="4" id="KW-0238">DNA-binding</keyword>
<dbReference type="CDD" id="cd00609">
    <property type="entry name" value="AAT_like"/>
    <property type="match status" value="1"/>
</dbReference>
<organism evidence="7 8">
    <name type="scientific">Fenollaria massiliensis</name>
    <dbReference type="NCBI Taxonomy" id="938288"/>
    <lineage>
        <taxon>Bacteria</taxon>
        <taxon>Bacillati</taxon>
        <taxon>Bacillota</taxon>
        <taxon>Clostridia</taxon>
        <taxon>Eubacteriales</taxon>
        <taxon>Fenollaria</taxon>
    </lineage>
</organism>
<dbReference type="SUPFAM" id="SSF53383">
    <property type="entry name" value="PLP-dependent transferases"/>
    <property type="match status" value="1"/>
</dbReference>
<evidence type="ECO:0000259" key="6">
    <source>
        <dbReference type="PROSITE" id="PS50949"/>
    </source>
</evidence>
<evidence type="ECO:0000256" key="2">
    <source>
        <dbReference type="ARBA" id="ARBA00022898"/>
    </source>
</evidence>
<dbReference type="SMART" id="SM00345">
    <property type="entry name" value="HTH_GNTR"/>
    <property type="match status" value="1"/>
</dbReference>